<dbReference type="EMBL" id="KL584776">
    <property type="protein sequence ID" value="KEQ91688.1"/>
    <property type="molecule type" value="Genomic_DNA"/>
</dbReference>
<evidence type="ECO:0000313" key="1">
    <source>
        <dbReference type="EMBL" id="KEQ91688.1"/>
    </source>
</evidence>
<name>A0A074Y1M0_AURSE</name>
<sequence length="203" mass="22695">MKVQVRQCTGVDMFERPVIHMAAVKRRCTANPDLHLESIFIHLQDESRRLNMACTQSLKLLHHEQLYLVQYRLTEQAHNQDCLFWNVFDSNSSDISSVGSERCFQPHSLDHLFKGDGKQALLGCFPSLISSTHSNGMCISCSDDGPGASGQGFEINAHLYMVGRLGGHVLHTPTLSQRPSHHPRCIIVFNFVAVARPVVIISC</sequence>
<dbReference type="Proteomes" id="UP000030641">
    <property type="component" value="Unassembled WGS sequence"/>
</dbReference>
<reference evidence="1 2" key="1">
    <citation type="journal article" date="2014" name="BMC Genomics">
        <title>Genome sequencing of four Aureobasidium pullulans varieties: biotechnological potential, stress tolerance, and description of new species.</title>
        <authorList>
            <person name="Gostin Ar C."/>
            <person name="Ohm R.A."/>
            <person name="Kogej T."/>
            <person name="Sonjak S."/>
            <person name="Turk M."/>
            <person name="Zajc J."/>
            <person name="Zalar P."/>
            <person name="Grube M."/>
            <person name="Sun H."/>
            <person name="Han J."/>
            <person name="Sharma A."/>
            <person name="Chiniquy J."/>
            <person name="Ngan C.Y."/>
            <person name="Lipzen A."/>
            <person name="Barry K."/>
            <person name="Grigoriev I.V."/>
            <person name="Gunde-Cimerman N."/>
        </authorList>
    </citation>
    <scope>NUCLEOTIDE SEQUENCE [LARGE SCALE GENOMIC DNA]</scope>
    <source>
        <strain evidence="1 2">EXF-2481</strain>
    </source>
</reference>
<dbReference type="HOGENOM" id="CLU_1348687_0_0_1"/>
<keyword evidence="2" id="KW-1185">Reference proteome</keyword>
<accession>A0A074Y1M0</accession>
<gene>
    <name evidence="1" type="ORF">AUEXF2481DRAFT_457859</name>
</gene>
<organism evidence="1 2">
    <name type="scientific">Aureobasidium subglaciale (strain EXF-2481)</name>
    <name type="common">Aureobasidium pullulans var. subglaciale</name>
    <dbReference type="NCBI Taxonomy" id="1043005"/>
    <lineage>
        <taxon>Eukaryota</taxon>
        <taxon>Fungi</taxon>
        <taxon>Dikarya</taxon>
        <taxon>Ascomycota</taxon>
        <taxon>Pezizomycotina</taxon>
        <taxon>Dothideomycetes</taxon>
        <taxon>Dothideomycetidae</taxon>
        <taxon>Dothideales</taxon>
        <taxon>Saccotheciaceae</taxon>
        <taxon>Aureobasidium</taxon>
    </lineage>
</organism>
<dbReference type="AlphaFoldDB" id="A0A074Y1M0"/>
<evidence type="ECO:0000313" key="2">
    <source>
        <dbReference type="Proteomes" id="UP000030641"/>
    </source>
</evidence>
<dbReference type="RefSeq" id="XP_013340208.1">
    <property type="nucleotide sequence ID" value="XM_013484754.1"/>
</dbReference>
<dbReference type="OrthoDB" id="10545963at2759"/>
<dbReference type="InParanoid" id="A0A074Y1M0"/>
<dbReference type="GeneID" id="25368003"/>
<proteinExistence type="predicted"/>
<protein>
    <submittedName>
        <fullName evidence="1">Uncharacterized protein</fullName>
    </submittedName>
</protein>